<feature type="domain" description="Heparin-sulfate lyase N-terminal" evidence="6">
    <location>
        <begin position="19"/>
        <end position="271"/>
    </location>
</feature>
<dbReference type="AlphaFoldDB" id="A0A2W5AVM4"/>
<dbReference type="Proteomes" id="UP000249451">
    <property type="component" value="Unassembled WGS sequence"/>
</dbReference>
<dbReference type="PANTHER" id="PTHR39210:SF1">
    <property type="entry name" value="HEPARIN-SULFATE LYASE"/>
    <property type="match status" value="1"/>
</dbReference>
<keyword evidence="2" id="KW-0732">Signal</keyword>
<keyword evidence="3" id="KW-0574">Periplasm</keyword>
<evidence type="ECO:0000313" key="8">
    <source>
        <dbReference type="Proteomes" id="UP000249451"/>
    </source>
</evidence>
<dbReference type="InterPro" id="IPR031680">
    <property type="entry name" value="Hepar_II_III_N"/>
</dbReference>
<proteinExistence type="predicted"/>
<evidence type="ECO:0000256" key="4">
    <source>
        <dbReference type="ARBA" id="ARBA00023239"/>
    </source>
</evidence>
<protein>
    <submittedName>
        <fullName evidence="7">Uncharacterized protein</fullName>
    </submittedName>
</protein>
<accession>A0A2W5AVM4</accession>
<gene>
    <name evidence="7" type="ORF">DI609_12940</name>
</gene>
<evidence type="ECO:0000313" key="7">
    <source>
        <dbReference type="EMBL" id="PZO97532.1"/>
    </source>
</evidence>
<name>A0A2W5AVM4_9CORY</name>
<comment type="caution">
    <text evidence="7">The sequence shown here is derived from an EMBL/GenBank/DDBJ whole genome shotgun (WGS) entry which is preliminary data.</text>
</comment>
<feature type="domain" description="Heparinase II/III-like C-terminal" evidence="5">
    <location>
        <begin position="285"/>
        <end position="502"/>
    </location>
</feature>
<dbReference type="PANTHER" id="PTHR39210">
    <property type="entry name" value="HEPARIN-SULFATE LYASE"/>
    <property type="match status" value="1"/>
</dbReference>
<dbReference type="GO" id="GO:0016829">
    <property type="term" value="F:lyase activity"/>
    <property type="evidence" value="ECO:0007669"/>
    <property type="project" value="UniProtKB-KW"/>
</dbReference>
<dbReference type="Pfam" id="PF07940">
    <property type="entry name" value="Hepar_II_III_C"/>
    <property type="match status" value="1"/>
</dbReference>
<dbReference type="InterPro" id="IPR008929">
    <property type="entry name" value="Chondroitin_lyas"/>
</dbReference>
<evidence type="ECO:0000259" key="6">
    <source>
        <dbReference type="Pfam" id="PF16889"/>
    </source>
</evidence>
<evidence type="ECO:0000256" key="1">
    <source>
        <dbReference type="ARBA" id="ARBA00004418"/>
    </source>
</evidence>
<sequence length="547" mass="61571">MFDEKCVLPLIGGSQSKPSAVQRRIADKALENIIEPFPNYADIKFGPNFDWEHKEPGIETSFQLYLQNLRVVGTLLAEFSRSQNIAYLEKSEEIVLSWVEYVEAGNATEMTWYDHAVGARSRVLMQFLACMDEAGRDYDHARFRALLERHANLLMDDSLHRMNNHGLMMDMALISMGLGLERMDYVYHGLGRAESIFWQTFSETGMHQENSPEYHNMVSRMYRELEHFLMQNEMSFGSGVLRKLEFSSRHMNRLAKPDGKIPAIGDTGSQRAVKSFNWDSFHDSMSGFSILKSEECRAYLAFICGYSAKAHKHADDLSILLNFQGEDFFVDSGKYNYGKNKFRSYVVSYKAHSSFTPNRAYARPEDNRYSRVIATDHYLDSSEFKVASGHNRGFKGARLRRSVYMVPGHSAIVINDLGQSSNNEAWVHRFVLSPKVEVSDVGPGRATLKVGEAEVTLEWLGAEMPNPSIESGAIGKNSVKAVISQATNRVAKTKHLVFTSKRGKAVDASLVIHLGPGSSTRVDDCGTYFAVSSQNSHGTVQLPKFQI</sequence>
<dbReference type="GO" id="GO:0042597">
    <property type="term" value="C:periplasmic space"/>
    <property type="evidence" value="ECO:0007669"/>
    <property type="project" value="UniProtKB-SubCell"/>
</dbReference>
<organism evidence="7 8">
    <name type="scientific">Corynebacterium urealyticum</name>
    <dbReference type="NCBI Taxonomy" id="43771"/>
    <lineage>
        <taxon>Bacteria</taxon>
        <taxon>Bacillati</taxon>
        <taxon>Actinomycetota</taxon>
        <taxon>Actinomycetes</taxon>
        <taxon>Mycobacteriales</taxon>
        <taxon>Corynebacteriaceae</taxon>
        <taxon>Corynebacterium</taxon>
    </lineage>
</organism>
<dbReference type="Pfam" id="PF16889">
    <property type="entry name" value="Hepar_II_III_N"/>
    <property type="match status" value="1"/>
</dbReference>
<reference evidence="7 8" key="1">
    <citation type="submission" date="2017-11" db="EMBL/GenBank/DDBJ databases">
        <title>Infants hospitalized years apart are colonized by the same room-sourced microbial strains.</title>
        <authorList>
            <person name="Brooks B."/>
            <person name="Olm M.R."/>
            <person name="Firek B.A."/>
            <person name="Baker R."/>
            <person name="Thomas B.C."/>
            <person name="Morowitz M.J."/>
            <person name="Banfield J.F."/>
        </authorList>
    </citation>
    <scope>NUCLEOTIDE SEQUENCE [LARGE SCALE GENOMIC DNA]</scope>
    <source>
        <strain evidence="7">S2_012_000_R3_87</strain>
    </source>
</reference>
<dbReference type="Gene3D" id="1.50.10.100">
    <property type="entry name" value="Chondroitin AC/alginate lyase"/>
    <property type="match status" value="1"/>
</dbReference>
<comment type="subcellular location">
    <subcellularLocation>
        <location evidence="1">Periplasm</location>
    </subcellularLocation>
</comment>
<dbReference type="InterPro" id="IPR012480">
    <property type="entry name" value="Hepar_II_III_C"/>
</dbReference>
<evidence type="ECO:0000256" key="3">
    <source>
        <dbReference type="ARBA" id="ARBA00022764"/>
    </source>
</evidence>
<dbReference type="Gene3D" id="2.70.98.70">
    <property type="match status" value="1"/>
</dbReference>
<keyword evidence="4" id="KW-0456">Lyase</keyword>
<evidence type="ECO:0000256" key="2">
    <source>
        <dbReference type="ARBA" id="ARBA00022729"/>
    </source>
</evidence>
<dbReference type="SUPFAM" id="SSF48230">
    <property type="entry name" value="Chondroitin AC/alginate lyase"/>
    <property type="match status" value="1"/>
</dbReference>
<dbReference type="EMBL" id="QFNY01000398">
    <property type="protein sequence ID" value="PZO97532.1"/>
    <property type="molecule type" value="Genomic_DNA"/>
</dbReference>
<evidence type="ECO:0000259" key="5">
    <source>
        <dbReference type="Pfam" id="PF07940"/>
    </source>
</evidence>